<accession>A0ABT3HD44</accession>
<dbReference type="EMBL" id="JAOQNS010000007">
    <property type="protein sequence ID" value="MCW2308302.1"/>
    <property type="molecule type" value="Genomic_DNA"/>
</dbReference>
<dbReference type="SUPFAM" id="SSF52540">
    <property type="entry name" value="P-loop containing nucleoside triphosphate hydrolases"/>
    <property type="match status" value="1"/>
</dbReference>
<dbReference type="RefSeq" id="WP_264601926.1">
    <property type="nucleotide sequence ID" value="NZ_JAOQNS010000007.1"/>
</dbReference>
<reference evidence="3" key="1">
    <citation type="submission" date="2023-07" db="EMBL/GenBank/DDBJ databases">
        <title>Genome sequencing of Purple Non-Sulfur Bacteria from various extreme environments.</title>
        <authorList>
            <person name="Mayer M."/>
        </authorList>
    </citation>
    <scope>NUCLEOTIDE SEQUENCE [LARGE SCALE GENOMIC DNA]</scope>
    <source>
        <strain evidence="3">DSM 17935</strain>
    </source>
</reference>
<keyword evidence="3" id="KW-1185">Reference proteome</keyword>
<dbReference type="InterPro" id="IPR027417">
    <property type="entry name" value="P-loop_NTPase"/>
</dbReference>
<feature type="compositionally biased region" description="Polar residues" evidence="1">
    <location>
        <begin position="1"/>
        <end position="12"/>
    </location>
</feature>
<dbReference type="Gene3D" id="3.40.50.300">
    <property type="entry name" value="P-loop containing nucleotide triphosphate hydrolases"/>
    <property type="match status" value="1"/>
</dbReference>
<proteinExistence type="predicted"/>
<protein>
    <recommendedName>
        <fullName evidence="4">Sulfotransferase family protein</fullName>
    </recommendedName>
</protein>
<evidence type="ECO:0000313" key="2">
    <source>
        <dbReference type="EMBL" id="MCW2308302.1"/>
    </source>
</evidence>
<dbReference type="Proteomes" id="UP001209755">
    <property type="component" value="Unassembled WGS sequence"/>
</dbReference>
<evidence type="ECO:0000256" key="1">
    <source>
        <dbReference type="SAM" id="MobiDB-lite"/>
    </source>
</evidence>
<evidence type="ECO:0000313" key="3">
    <source>
        <dbReference type="Proteomes" id="UP001209755"/>
    </source>
</evidence>
<sequence>MPQNRDTMQEETPTPKAERPGPMTRFLVRHAPQFVGKARLLDFRPKPLIDPEHRILVVWSPKSACTAATIWFFKIIGKYEEARAYNAWPHHYRRKVYYPSDLHHRGMTDDFSGYRVIRVIRDPGHRAVSSYRHALRTGYFNKRAAHVLKRPVDETAGYSFREYLDSIGLKDLSPIMSNPHHGVQSHPIEQLVPPTDVINVTRDDLFARLNGIEADLGLERTDFSSLAWFHSSESGPRKRKVGVYEDDVTDERFDRRVAAQGPWPEVEKFLTPEMKDRVRRLYAIDYDRYGSYF</sequence>
<name>A0ABT3HD44_9HYPH</name>
<gene>
    <name evidence="2" type="ORF">M2319_002644</name>
</gene>
<comment type="caution">
    <text evidence="2">The sequence shown here is derived from an EMBL/GenBank/DDBJ whole genome shotgun (WGS) entry which is preliminary data.</text>
</comment>
<feature type="region of interest" description="Disordered" evidence="1">
    <location>
        <begin position="1"/>
        <end position="23"/>
    </location>
</feature>
<organism evidence="2 3">
    <name type="scientific">Rhodobium gokarnense</name>
    <dbReference type="NCBI Taxonomy" id="364296"/>
    <lineage>
        <taxon>Bacteria</taxon>
        <taxon>Pseudomonadati</taxon>
        <taxon>Pseudomonadota</taxon>
        <taxon>Alphaproteobacteria</taxon>
        <taxon>Hyphomicrobiales</taxon>
        <taxon>Rhodobiaceae</taxon>
        <taxon>Rhodobium</taxon>
    </lineage>
</organism>
<evidence type="ECO:0008006" key="4">
    <source>
        <dbReference type="Google" id="ProtNLM"/>
    </source>
</evidence>